<dbReference type="InterPro" id="IPR000843">
    <property type="entry name" value="HTH_LacI"/>
</dbReference>
<evidence type="ECO:0000259" key="5">
    <source>
        <dbReference type="PROSITE" id="PS50932"/>
    </source>
</evidence>
<dbReference type="Pfam" id="PF13377">
    <property type="entry name" value="Peripla_BP_3"/>
    <property type="match status" value="1"/>
</dbReference>
<dbReference type="EMBL" id="JBHSTE010000004">
    <property type="protein sequence ID" value="MFC6333394.1"/>
    <property type="molecule type" value="Genomic_DNA"/>
</dbReference>
<dbReference type="InterPro" id="IPR028082">
    <property type="entry name" value="Peripla_BP_I"/>
</dbReference>
<keyword evidence="3 6" id="KW-0238">DNA-binding</keyword>
<dbReference type="GO" id="GO:0003677">
    <property type="term" value="F:DNA binding"/>
    <property type="evidence" value="ECO:0007669"/>
    <property type="project" value="UniProtKB-KW"/>
</dbReference>
<dbReference type="CDD" id="cd01392">
    <property type="entry name" value="HTH_LacI"/>
    <property type="match status" value="1"/>
</dbReference>
<keyword evidence="4" id="KW-0804">Transcription</keyword>
<dbReference type="InterPro" id="IPR046335">
    <property type="entry name" value="LacI/GalR-like_sensor"/>
</dbReference>
<proteinExistence type="predicted"/>
<dbReference type="PROSITE" id="PS00356">
    <property type="entry name" value="HTH_LACI_1"/>
    <property type="match status" value="1"/>
</dbReference>
<dbReference type="PRINTS" id="PR00036">
    <property type="entry name" value="HTHLACI"/>
</dbReference>
<dbReference type="Gene3D" id="1.10.260.40">
    <property type="entry name" value="lambda repressor-like DNA-binding domains"/>
    <property type="match status" value="1"/>
</dbReference>
<dbReference type="PANTHER" id="PTHR30146:SF148">
    <property type="entry name" value="HTH-TYPE TRANSCRIPTIONAL REPRESSOR PURR-RELATED"/>
    <property type="match status" value="1"/>
</dbReference>
<gene>
    <name evidence="6" type="ORF">ACFP56_12265</name>
</gene>
<dbReference type="SUPFAM" id="SSF47413">
    <property type="entry name" value="lambda repressor-like DNA-binding domains"/>
    <property type="match status" value="1"/>
</dbReference>
<dbReference type="SUPFAM" id="SSF53822">
    <property type="entry name" value="Periplasmic binding protein-like I"/>
    <property type="match status" value="1"/>
</dbReference>
<evidence type="ECO:0000256" key="4">
    <source>
        <dbReference type="ARBA" id="ARBA00023163"/>
    </source>
</evidence>
<accession>A0ABW1V4N8</accession>
<dbReference type="Proteomes" id="UP001596233">
    <property type="component" value="Unassembled WGS sequence"/>
</dbReference>
<name>A0ABW1V4N8_9BACL</name>
<feature type="domain" description="HTH lacI-type" evidence="5">
    <location>
        <begin position="4"/>
        <end position="58"/>
    </location>
</feature>
<keyword evidence="7" id="KW-1185">Reference proteome</keyword>
<sequence>MKKVTIKDVAKEAGVSISTVSNALNDVDVLNPVTKKHVLDVAKRLNYVPNLNGKLLKSGKTKMLGFFTTSVSGPYFYILVDTMSRECEKRGYGLNVFVTKDKKTIMSNILGGRVDGVIIFEEERISEKELAAMEKNNIKAVFLDRMYQNTTMGSIIFDSYVAGYEATKYLINLGHKQIAYISGVESMFDSVQRKNGYLAALKEFNYPIDPDYILQGYFEEEGSYNAVKYFMYTHADKLPTAFLAGNDLSAIGCIRALKSEGYDVPKDFSVLGFDDIDIAPYFNPPLTTVRNPIKKQGVMVIEHLINMIQQKEQGRIDKLPGEMIVRNSTQIRY</sequence>
<evidence type="ECO:0000313" key="7">
    <source>
        <dbReference type="Proteomes" id="UP001596233"/>
    </source>
</evidence>
<keyword evidence="2" id="KW-0805">Transcription regulation</keyword>
<dbReference type="SMART" id="SM00354">
    <property type="entry name" value="HTH_LACI"/>
    <property type="match status" value="1"/>
</dbReference>
<dbReference type="RefSeq" id="WP_379234833.1">
    <property type="nucleotide sequence ID" value="NZ_JBHSTE010000004.1"/>
</dbReference>
<evidence type="ECO:0000313" key="6">
    <source>
        <dbReference type="EMBL" id="MFC6333394.1"/>
    </source>
</evidence>
<keyword evidence="1" id="KW-0678">Repressor</keyword>
<evidence type="ECO:0000256" key="1">
    <source>
        <dbReference type="ARBA" id="ARBA00022491"/>
    </source>
</evidence>
<dbReference type="CDD" id="cd06267">
    <property type="entry name" value="PBP1_LacI_sugar_binding-like"/>
    <property type="match status" value="1"/>
</dbReference>
<dbReference type="Pfam" id="PF00356">
    <property type="entry name" value="LacI"/>
    <property type="match status" value="1"/>
</dbReference>
<comment type="caution">
    <text evidence="6">The sequence shown here is derived from an EMBL/GenBank/DDBJ whole genome shotgun (WGS) entry which is preliminary data.</text>
</comment>
<evidence type="ECO:0000256" key="2">
    <source>
        <dbReference type="ARBA" id="ARBA00023015"/>
    </source>
</evidence>
<protein>
    <submittedName>
        <fullName evidence="6">LacI family DNA-binding transcriptional regulator</fullName>
    </submittedName>
</protein>
<dbReference type="PROSITE" id="PS50932">
    <property type="entry name" value="HTH_LACI_2"/>
    <property type="match status" value="1"/>
</dbReference>
<dbReference type="PANTHER" id="PTHR30146">
    <property type="entry name" value="LACI-RELATED TRANSCRIPTIONAL REPRESSOR"/>
    <property type="match status" value="1"/>
</dbReference>
<reference evidence="7" key="1">
    <citation type="journal article" date="2019" name="Int. J. Syst. Evol. Microbiol.">
        <title>The Global Catalogue of Microorganisms (GCM) 10K type strain sequencing project: providing services to taxonomists for standard genome sequencing and annotation.</title>
        <authorList>
            <consortium name="The Broad Institute Genomics Platform"/>
            <consortium name="The Broad Institute Genome Sequencing Center for Infectious Disease"/>
            <person name="Wu L."/>
            <person name="Ma J."/>
        </authorList>
    </citation>
    <scope>NUCLEOTIDE SEQUENCE [LARGE SCALE GENOMIC DNA]</scope>
    <source>
        <strain evidence="7">PCU 280</strain>
    </source>
</reference>
<dbReference type="Gene3D" id="3.40.50.2300">
    <property type="match status" value="2"/>
</dbReference>
<dbReference type="InterPro" id="IPR010982">
    <property type="entry name" value="Lambda_DNA-bd_dom_sf"/>
</dbReference>
<evidence type="ECO:0000256" key="3">
    <source>
        <dbReference type="ARBA" id="ARBA00023125"/>
    </source>
</evidence>
<organism evidence="6 7">
    <name type="scientific">Paenibacillus septentrionalis</name>
    <dbReference type="NCBI Taxonomy" id="429342"/>
    <lineage>
        <taxon>Bacteria</taxon>
        <taxon>Bacillati</taxon>
        <taxon>Bacillota</taxon>
        <taxon>Bacilli</taxon>
        <taxon>Bacillales</taxon>
        <taxon>Paenibacillaceae</taxon>
        <taxon>Paenibacillus</taxon>
    </lineage>
</organism>